<comment type="caution">
    <text evidence="1">The sequence shown here is derived from an EMBL/GenBank/DDBJ whole genome shotgun (WGS) entry which is preliminary data.</text>
</comment>
<gene>
    <name evidence="1" type="ORF">FHX37_1002</name>
</gene>
<dbReference type="SUPFAM" id="SSF52540">
    <property type="entry name" value="P-loop containing nucleoside triphosphate hydrolases"/>
    <property type="match status" value="1"/>
</dbReference>
<organism evidence="1 2">
    <name type="scientific">Haloactinospora alba</name>
    <dbReference type="NCBI Taxonomy" id="405555"/>
    <lineage>
        <taxon>Bacteria</taxon>
        <taxon>Bacillati</taxon>
        <taxon>Actinomycetota</taxon>
        <taxon>Actinomycetes</taxon>
        <taxon>Streptosporangiales</taxon>
        <taxon>Nocardiopsidaceae</taxon>
        <taxon>Haloactinospora</taxon>
    </lineage>
</organism>
<evidence type="ECO:0000313" key="2">
    <source>
        <dbReference type="Proteomes" id="UP000317422"/>
    </source>
</evidence>
<evidence type="ECO:0000313" key="1">
    <source>
        <dbReference type="EMBL" id="TQN31112.1"/>
    </source>
</evidence>
<sequence length="1478" mass="165394">MGARSGGEADKLGNHYEGAWTVMHLLEVLAGRAESLTVEPLGDVGDGVEFILRRHNSVEAHQVKRKHGISGEWKLGDLRAKGVLEAARNHVEAGREFHFVSTIPAVSLDRLAERARHSPDVNTFIDTLSTDKLEKDFNYLSSKSVYGSSKVAWDVLRGIWVDTTSERNVRNFNSAYCGLLLSGAPAPAASVSLGDLIVENLATVLDYDAIVELLSDYELSLSGILGSLPLSRLIKERLVSWKANIERDQISPPIYRAETDQIATHIINERRSVFIVGAGGIGKSTVLHDVVEKTEADEWVVLPFRVDREEPFSSTYELGQRSGLSTSPVSALAAVARERPCLLVIDQLDAVSKISGRMPRMFDVVDDLVREAAAFPNMRVLLACRRFDFDNDDRIRSLVKIHDMARVEIAGLTEEQVVGSVASFGINASLLSKQQVALLSTPFNLKLLTIISDNGSLPSFVSAKDLLDSYWDTKRRDCQSGRSSTVHFSKVIRTLVDEMSQRQRLVASTAVLDDEDLIPDAGIMASEHVLVREGQEISFFHESFFDYAFARQWERRQQTLAEYLAQDEQELFRRTQVRQVLVYLREADQQRFIREVDSLLSSHRVRFHIQHVTMAVLRDLKDPVPAEWRMVERLLDQDLSFSDQLRWTLRTLPWFGLLDSEGVLEEWLRSGVPDIQRRAVEIMLGGAKDSPDRVAQLLSPYAGLAPEYGLWLQHVIRFINVHESRSFFELVVNAVRRGEYSNYENGLFLFVRDLADNEPEWAIDLLVAYLSARPGALALDDSGQMESLSSRDHGLIEMIETAATKSPAYFVESLLPYLLKIMEITEYENDRGVFIDRQFGFYRMEGRHHSVGSALFASTMNALRSFVAQDAEAARSAINQLASDRHDTAQRLLYMALGHSETYAEYAARLLLDRDNGFYATRDEWAVQELIKGIQQYISNDIFSRLESAVLELHPSWEGMPPGRYANILLSAMDESRLSEAGRRKLGEFRRRFGTVPTVRPPESFGGYISSPIPAESARRMNDDQWLGAMERYDSDREDWTSFTGGAHELAGVLEELVKADPERFARLSSRLSRGYDPSYACAILRGIGSSKVSIDPTLAFEAMRNINSLGGEEIGRWLGWPLRVYIKEEMPDDVIEIFVNRTLHGSDVSTGPEELPDDDLDQSLTTRAMNSARGHAIETLGRIVAADIDGQRTQVVAPVLSQLASDPSVVVRTSVALLISSCLRHAQDEAIAAFRLLIQSDDRMFAARYVFRLIMRVGYHESSVIVPVIQKMIASPYAEVRECGGKLAAWATAELGLEDLLIEVRQSQDVSARKGAAAACGDMLPYASDSSMIGEALREFFEDSEEEVRNGASNVAAALREKSLRPFRSELEALIESPAFKVAVTQLLITLDHAPDRVDGLILKCARRFVDVSGRDVSDISTHVAADARNVGELLMRAYSQVRDSRVVRSEILDLIDELLLFGAFDLNRLVDAFERQ</sequence>
<evidence type="ECO:0008006" key="3">
    <source>
        <dbReference type="Google" id="ProtNLM"/>
    </source>
</evidence>
<name>A0A543NH08_9ACTN</name>
<keyword evidence="2" id="KW-1185">Reference proteome</keyword>
<dbReference type="Proteomes" id="UP000317422">
    <property type="component" value="Unassembled WGS sequence"/>
</dbReference>
<dbReference type="InterPro" id="IPR016024">
    <property type="entry name" value="ARM-type_fold"/>
</dbReference>
<accession>A0A543NH08</accession>
<dbReference type="EMBL" id="VFQC01000001">
    <property type="protein sequence ID" value="TQN31112.1"/>
    <property type="molecule type" value="Genomic_DNA"/>
</dbReference>
<dbReference type="SUPFAM" id="SSF48371">
    <property type="entry name" value="ARM repeat"/>
    <property type="match status" value="1"/>
</dbReference>
<dbReference type="InterPro" id="IPR027417">
    <property type="entry name" value="P-loop_NTPase"/>
</dbReference>
<protein>
    <recommendedName>
        <fullName evidence="3">ATPase family protein associated with various cellular activities (AAA)</fullName>
    </recommendedName>
</protein>
<dbReference type="Gene3D" id="1.25.10.10">
    <property type="entry name" value="Leucine-rich Repeat Variant"/>
    <property type="match status" value="1"/>
</dbReference>
<proteinExistence type="predicted"/>
<reference evidence="1 2" key="1">
    <citation type="submission" date="2019-06" db="EMBL/GenBank/DDBJ databases">
        <title>Sequencing the genomes of 1000 actinobacteria strains.</title>
        <authorList>
            <person name="Klenk H.-P."/>
        </authorList>
    </citation>
    <scope>NUCLEOTIDE SEQUENCE [LARGE SCALE GENOMIC DNA]</scope>
    <source>
        <strain evidence="1 2">DSM 45015</strain>
    </source>
</reference>
<dbReference type="InterPro" id="IPR011989">
    <property type="entry name" value="ARM-like"/>
</dbReference>